<keyword evidence="2" id="KW-0805">Transcription regulation</keyword>
<dbReference type="InterPro" id="IPR036388">
    <property type="entry name" value="WH-like_DNA-bd_sf"/>
</dbReference>
<keyword evidence="3 6" id="KW-0238">DNA-binding</keyword>
<dbReference type="GO" id="GO:0003677">
    <property type="term" value="F:DNA binding"/>
    <property type="evidence" value="ECO:0007669"/>
    <property type="project" value="UniProtKB-KW"/>
</dbReference>
<keyword evidence="4" id="KW-0804">Transcription</keyword>
<name>G4Q2Y5_ACIIR</name>
<dbReference type="FunFam" id="1.10.10.10:FF:000001">
    <property type="entry name" value="LysR family transcriptional regulator"/>
    <property type="match status" value="1"/>
</dbReference>
<dbReference type="InterPro" id="IPR000847">
    <property type="entry name" value="LysR_HTH_N"/>
</dbReference>
<dbReference type="Gene3D" id="1.10.10.10">
    <property type="entry name" value="Winged helix-like DNA-binding domain superfamily/Winged helix DNA-binding domain"/>
    <property type="match status" value="1"/>
</dbReference>
<dbReference type="InterPro" id="IPR036390">
    <property type="entry name" value="WH_DNA-bd_sf"/>
</dbReference>
<dbReference type="Gene3D" id="3.40.190.290">
    <property type="match status" value="1"/>
</dbReference>
<dbReference type="PROSITE" id="PS50931">
    <property type="entry name" value="HTH_LYSR"/>
    <property type="match status" value="1"/>
</dbReference>
<dbReference type="GO" id="GO:0005829">
    <property type="term" value="C:cytosol"/>
    <property type="evidence" value="ECO:0007669"/>
    <property type="project" value="TreeGrafter"/>
</dbReference>
<dbReference type="PANTHER" id="PTHR30419:SF8">
    <property type="entry name" value="NITROGEN ASSIMILATION TRANSCRIPTIONAL ACTIVATOR-RELATED"/>
    <property type="match status" value="1"/>
</dbReference>
<dbReference type="PANTHER" id="PTHR30419">
    <property type="entry name" value="HTH-TYPE TRANSCRIPTIONAL REGULATOR YBHD"/>
    <property type="match status" value="1"/>
</dbReference>
<dbReference type="Pfam" id="PF00126">
    <property type="entry name" value="HTH_1"/>
    <property type="match status" value="1"/>
</dbReference>
<dbReference type="HOGENOM" id="CLU_039613_6_2_9"/>
<dbReference type="GO" id="GO:0003700">
    <property type="term" value="F:DNA-binding transcription factor activity"/>
    <property type="evidence" value="ECO:0007669"/>
    <property type="project" value="InterPro"/>
</dbReference>
<evidence type="ECO:0000256" key="1">
    <source>
        <dbReference type="ARBA" id="ARBA00009437"/>
    </source>
</evidence>
<evidence type="ECO:0000256" key="4">
    <source>
        <dbReference type="ARBA" id="ARBA00023163"/>
    </source>
</evidence>
<reference evidence="6 7" key="1">
    <citation type="journal article" date="2011" name="J. Bacteriol.">
        <title>Complete genome sequence of Acidaminococcus intestini RYC-MR95, a Gram-negative bacterium from the phylum Firmicutes.</title>
        <authorList>
            <person name="D'Auria G."/>
            <person name="Galan J.C."/>
            <person name="Rodriguez-Alcayna M."/>
            <person name="Moya A."/>
            <person name="Baquero F."/>
            <person name="Latorre A."/>
        </authorList>
    </citation>
    <scope>NUCLEOTIDE SEQUENCE [LARGE SCALE GENOMIC DNA]</scope>
    <source>
        <strain evidence="6 7">RyC-MR95</strain>
    </source>
</reference>
<dbReference type="Proteomes" id="UP000007093">
    <property type="component" value="Chromosome"/>
</dbReference>
<protein>
    <submittedName>
        <fullName evidence="6">DNA-binding transcriptional regulator cynR</fullName>
    </submittedName>
</protein>
<dbReference type="InterPro" id="IPR050950">
    <property type="entry name" value="HTH-type_LysR_regulators"/>
</dbReference>
<dbReference type="KEGG" id="ain:Acin_1573"/>
<evidence type="ECO:0000313" key="6">
    <source>
        <dbReference type="EMBL" id="AEQ22791.1"/>
    </source>
</evidence>
<feature type="domain" description="HTH lysR-type" evidence="5">
    <location>
        <begin position="7"/>
        <end position="64"/>
    </location>
</feature>
<dbReference type="AlphaFoldDB" id="G4Q2Y5"/>
<comment type="similarity">
    <text evidence="1">Belongs to the LysR transcriptional regulatory family.</text>
</comment>
<evidence type="ECO:0000259" key="5">
    <source>
        <dbReference type="PROSITE" id="PS50931"/>
    </source>
</evidence>
<organism evidence="6 7">
    <name type="scientific">Acidaminococcus intestini (strain RyC-MR95)</name>
    <dbReference type="NCBI Taxonomy" id="568816"/>
    <lineage>
        <taxon>Bacteria</taxon>
        <taxon>Bacillati</taxon>
        <taxon>Bacillota</taxon>
        <taxon>Negativicutes</taxon>
        <taxon>Acidaminococcales</taxon>
        <taxon>Acidaminococcaceae</taxon>
        <taxon>Acidaminococcus</taxon>
    </lineage>
</organism>
<dbReference type="eggNOG" id="COG0583">
    <property type="taxonomic scope" value="Bacteria"/>
</dbReference>
<dbReference type="SUPFAM" id="SSF53850">
    <property type="entry name" value="Periplasmic binding protein-like II"/>
    <property type="match status" value="1"/>
</dbReference>
<evidence type="ECO:0000256" key="3">
    <source>
        <dbReference type="ARBA" id="ARBA00023125"/>
    </source>
</evidence>
<dbReference type="InterPro" id="IPR005119">
    <property type="entry name" value="LysR_subst-bd"/>
</dbReference>
<dbReference type="Pfam" id="PF03466">
    <property type="entry name" value="LysR_substrate"/>
    <property type="match status" value="1"/>
</dbReference>
<dbReference type="InParanoid" id="G4Q2Y5"/>
<accession>G4Q2Y5</accession>
<evidence type="ECO:0000313" key="7">
    <source>
        <dbReference type="Proteomes" id="UP000007093"/>
    </source>
</evidence>
<proteinExistence type="inferred from homology"/>
<dbReference type="STRING" id="568816.Acin_1573"/>
<gene>
    <name evidence="6" type="ordered locus">Acin_1573</name>
</gene>
<dbReference type="SUPFAM" id="SSF46785">
    <property type="entry name" value="Winged helix' DNA-binding domain"/>
    <property type="match status" value="1"/>
</dbReference>
<sequence length="319" mass="36493">MPKEASMDLKQIEYIVKIAETGNITRAAEQLFVTQSALNQQLLKLENALGIKLFYRRKHDLTPTDAGKVYLKYGRQMLIEKREAYNIINDLAQDNLGHLSFTFSRERGLDMFVATYPAFHRQFPGIIVEPHEMRVHNQQLQIAQGYVDLGLVTLSEQQKLADLQYDHIRYEPLLLCLPRKHPLAKDAAPVGTYLEDLPYMDLSAIKELPFVLIYKESTMRSLINRILGAAKIRPYVLFESGSIRALLKIVASGLACTITSAGYIRGKDDVAFYRIPGDPLWEMCTVHKKDTYVSKAMACYKELIVRYFTEKDPLLTNQK</sequence>
<dbReference type="EMBL" id="CP003058">
    <property type="protein sequence ID" value="AEQ22791.1"/>
    <property type="molecule type" value="Genomic_DNA"/>
</dbReference>
<keyword evidence="7" id="KW-1185">Reference proteome</keyword>
<dbReference type="CDD" id="cd05466">
    <property type="entry name" value="PBP2_LTTR_substrate"/>
    <property type="match status" value="1"/>
</dbReference>
<evidence type="ECO:0000256" key="2">
    <source>
        <dbReference type="ARBA" id="ARBA00023015"/>
    </source>
</evidence>
<dbReference type="PRINTS" id="PR00039">
    <property type="entry name" value="HTHLYSR"/>
</dbReference>
<dbReference type="PATRIC" id="fig|568816.4.peg.1527"/>